<accession>A0AAD2C2J7</accession>
<evidence type="ECO:0000313" key="5">
    <source>
        <dbReference type="Proteomes" id="UP001189756"/>
    </source>
</evidence>
<comment type="caution">
    <text evidence="4">The sequence shown here is derived from an EMBL/GenBank/DDBJ whole genome shotgun (WGS) entry which is preliminary data.</text>
</comment>
<sequence>MFNLLGKAWTQLVAGLHDLLDRFSDAGRTARQGVRELDGQIRQAEESVTDVAAELRLMQHESDKQGSAADKWGRVAKIAADNGDRNGAVEAVQHQVQAEELAQNYAANVARLTPMLAQLKARLSDLRQKKMEMEHKTSVLDARSKVAKAESRAATYLGNVGTGPSIDFEELEKKVDREEARAAARADMAHEKAALDVDKRLQDYSRRDAISEKLQALGLMPVGGQPQIEKAPLKLDGGKDDSRA</sequence>
<reference evidence="4" key="1">
    <citation type="submission" date="2023-07" db="EMBL/GenBank/DDBJ databases">
        <authorList>
            <person name="Peeters C."/>
        </authorList>
    </citation>
    <scope>NUCLEOTIDE SEQUENCE</scope>
    <source>
        <strain evidence="4">R-77560</strain>
    </source>
</reference>
<evidence type="ECO:0000313" key="4">
    <source>
        <dbReference type="EMBL" id="CAJ0808622.1"/>
    </source>
</evidence>
<dbReference type="Proteomes" id="UP001189756">
    <property type="component" value="Unassembled WGS sequence"/>
</dbReference>
<proteinExistence type="inferred from homology"/>
<dbReference type="PANTHER" id="PTHR31088">
    <property type="entry name" value="MEMBRANE-ASSOCIATED PROTEIN VIPP1, CHLOROPLASTIC"/>
    <property type="match status" value="1"/>
</dbReference>
<feature type="region of interest" description="Disordered" evidence="3">
    <location>
        <begin position="221"/>
        <end position="244"/>
    </location>
</feature>
<dbReference type="EMBL" id="CATZAZ010000020">
    <property type="protein sequence ID" value="CAJ0808622.1"/>
    <property type="molecule type" value="Genomic_DNA"/>
</dbReference>
<feature type="coiled-coil region" evidence="2">
    <location>
        <begin position="34"/>
        <end position="61"/>
    </location>
</feature>
<feature type="compositionally biased region" description="Basic and acidic residues" evidence="3">
    <location>
        <begin position="231"/>
        <end position="244"/>
    </location>
</feature>
<dbReference type="AlphaFoldDB" id="A0AAD2C2J7"/>
<evidence type="ECO:0000256" key="1">
    <source>
        <dbReference type="ARBA" id="ARBA00043985"/>
    </source>
</evidence>
<evidence type="ECO:0000256" key="2">
    <source>
        <dbReference type="SAM" id="Coils"/>
    </source>
</evidence>
<organism evidence="4 5">
    <name type="scientific">Ralstonia thomasii</name>
    <dbReference type="NCBI Taxonomy" id="3058596"/>
    <lineage>
        <taxon>Bacteria</taxon>
        <taxon>Pseudomonadati</taxon>
        <taxon>Pseudomonadota</taxon>
        <taxon>Betaproteobacteria</taxon>
        <taxon>Burkholderiales</taxon>
        <taxon>Burkholderiaceae</taxon>
        <taxon>Ralstonia</taxon>
    </lineage>
</organism>
<protein>
    <recommendedName>
        <fullName evidence="6">PspA/IM30 family protein</fullName>
    </recommendedName>
</protein>
<evidence type="ECO:0008006" key="6">
    <source>
        <dbReference type="Google" id="ProtNLM"/>
    </source>
</evidence>
<dbReference type="InterPro" id="IPR007157">
    <property type="entry name" value="PspA_VIPP1"/>
</dbReference>
<evidence type="ECO:0000256" key="3">
    <source>
        <dbReference type="SAM" id="MobiDB-lite"/>
    </source>
</evidence>
<comment type="similarity">
    <text evidence="1">Belongs to the PspA/Vipp/IM30 family.</text>
</comment>
<gene>
    <name evidence="4" type="ORF">R77560_04753</name>
</gene>
<dbReference type="Pfam" id="PF04012">
    <property type="entry name" value="PspA_IM30"/>
    <property type="match status" value="1"/>
</dbReference>
<name>A0AAD2C2J7_9RALS</name>
<dbReference type="PANTHER" id="PTHR31088:SF6">
    <property type="entry name" value="PHAGE SHOCK PROTEIN A"/>
    <property type="match status" value="1"/>
</dbReference>
<keyword evidence="2" id="KW-0175">Coiled coil</keyword>